<protein>
    <recommendedName>
        <fullName evidence="3">histidine kinase</fullName>
        <ecNumber evidence="3">2.7.13.3</ecNumber>
    </recommendedName>
</protein>
<evidence type="ECO:0000313" key="15">
    <source>
        <dbReference type="Proteomes" id="UP000252698"/>
    </source>
</evidence>
<keyword evidence="6 11" id="KW-0812">Transmembrane</keyword>
<dbReference type="EMBL" id="CP027306">
    <property type="protein sequence ID" value="AXE81965.1"/>
    <property type="molecule type" value="Genomic_DNA"/>
</dbReference>
<dbReference type="FunFam" id="1.10.287.130:FF:000010">
    <property type="entry name" value="Two-component sensor histidine kinase"/>
    <property type="match status" value="1"/>
</dbReference>
<dbReference type="InterPro" id="IPR004358">
    <property type="entry name" value="Sig_transdc_His_kin-like_C"/>
</dbReference>
<dbReference type="SUPFAM" id="SSF55874">
    <property type="entry name" value="ATPase domain of HSP90 chaperone/DNA topoisomerase II/histidine kinase"/>
    <property type="match status" value="1"/>
</dbReference>
<evidence type="ECO:0000259" key="12">
    <source>
        <dbReference type="PROSITE" id="PS50109"/>
    </source>
</evidence>
<dbReference type="Pfam" id="PF00512">
    <property type="entry name" value="HisKA"/>
    <property type="match status" value="1"/>
</dbReference>
<evidence type="ECO:0000256" key="6">
    <source>
        <dbReference type="ARBA" id="ARBA00022692"/>
    </source>
</evidence>
<dbReference type="KEGG" id="sata:C5746_39240"/>
<dbReference type="Gene3D" id="1.10.287.130">
    <property type="match status" value="1"/>
</dbReference>
<dbReference type="PROSITE" id="PS50109">
    <property type="entry name" value="HIS_KIN"/>
    <property type="match status" value="1"/>
</dbReference>
<comment type="subcellular location">
    <subcellularLocation>
        <location evidence="2">Cell membrane</location>
    </subcellularLocation>
</comment>
<keyword evidence="8 11" id="KW-1133">Transmembrane helix</keyword>
<dbReference type="GeneID" id="95524329"/>
<evidence type="ECO:0000256" key="11">
    <source>
        <dbReference type="SAM" id="Phobius"/>
    </source>
</evidence>
<keyword evidence="9" id="KW-0902">Two-component regulatory system</keyword>
<dbReference type="CDD" id="cd00075">
    <property type="entry name" value="HATPase"/>
    <property type="match status" value="1"/>
</dbReference>
<evidence type="ECO:0000256" key="1">
    <source>
        <dbReference type="ARBA" id="ARBA00000085"/>
    </source>
</evidence>
<evidence type="ECO:0000256" key="10">
    <source>
        <dbReference type="ARBA" id="ARBA00023136"/>
    </source>
</evidence>
<reference evidence="14 15" key="1">
    <citation type="journal article" date="2018" name="Front. Microbiol.">
        <title>Genome Sequencing of Streptomyces atratus SCSIOZH16 and Activation Production of Nocardamine via Metabolic Engineering.</title>
        <authorList>
            <person name="Li Y."/>
            <person name="Zhang C."/>
            <person name="Liu C."/>
            <person name="Ju J."/>
            <person name="Ma J."/>
        </authorList>
    </citation>
    <scope>NUCLEOTIDE SEQUENCE [LARGE SCALE GENOMIC DNA]</scope>
    <source>
        <strain evidence="14 15">SCSIO_ZH16</strain>
    </source>
</reference>
<dbReference type="PANTHER" id="PTHR45436:SF5">
    <property type="entry name" value="SENSOR HISTIDINE KINASE TRCS"/>
    <property type="match status" value="1"/>
</dbReference>
<dbReference type="CDD" id="cd06225">
    <property type="entry name" value="HAMP"/>
    <property type="match status" value="1"/>
</dbReference>
<dbReference type="InterPro" id="IPR036890">
    <property type="entry name" value="HATPase_C_sf"/>
</dbReference>
<gene>
    <name evidence="14" type="ORF">C5746_39240</name>
</gene>
<evidence type="ECO:0000256" key="3">
    <source>
        <dbReference type="ARBA" id="ARBA00012438"/>
    </source>
</evidence>
<dbReference type="InterPro" id="IPR003594">
    <property type="entry name" value="HATPase_dom"/>
</dbReference>
<keyword evidence="10 11" id="KW-0472">Membrane</keyword>
<dbReference type="InterPro" id="IPR036097">
    <property type="entry name" value="HisK_dim/P_sf"/>
</dbReference>
<organism evidence="14 15">
    <name type="scientific">Streptomyces atratus</name>
    <dbReference type="NCBI Taxonomy" id="1893"/>
    <lineage>
        <taxon>Bacteria</taxon>
        <taxon>Bacillati</taxon>
        <taxon>Actinomycetota</taxon>
        <taxon>Actinomycetes</taxon>
        <taxon>Kitasatosporales</taxon>
        <taxon>Streptomycetaceae</taxon>
        <taxon>Streptomyces</taxon>
    </lineage>
</organism>
<keyword evidence="5" id="KW-0808">Transferase</keyword>
<dbReference type="InterPro" id="IPR003661">
    <property type="entry name" value="HisK_dim/P_dom"/>
</dbReference>
<dbReference type="Gene3D" id="3.30.565.10">
    <property type="entry name" value="Histidine kinase-like ATPase, C-terminal domain"/>
    <property type="match status" value="1"/>
</dbReference>
<evidence type="ECO:0000256" key="9">
    <source>
        <dbReference type="ARBA" id="ARBA00023012"/>
    </source>
</evidence>
<dbReference type="Proteomes" id="UP000252698">
    <property type="component" value="Chromosome"/>
</dbReference>
<accession>A0A2Z5JRE4</accession>
<dbReference type="Pfam" id="PF00672">
    <property type="entry name" value="HAMP"/>
    <property type="match status" value="1"/>
</dbReference>
<dbReference type="GO" id="GO:0005886">
    <property type="term" value="C:plasma membrane"/>
    <property type="evidence" value="ECO:0007669"/>
    <property type="project" value="UniProtKB-SubCell"/>
</dbReference>
<feature type="domain" description="Histidine kinase" evidence="12">
    <location>
        <begin position="264"/>
        <end position="477"/>
    </location>
</feature>
<dbReference type="SMART" id="SM00304">
    <property type="entry name" value="HAMP"/>
    <property type="match status" value="1"/>
</dbReference>
<dbReference type="EC" id="2.7.13.3" evidence="3"/>
<dbReference type="PROSITE" id="PS50885">
    <property type="entry name" value="HAMP"/>
    <property type="match status" value="1"/>
</dbReference>
<dbReference type="PRINTS" id="PR00344">
    <property type="entry name" value="BCTRLSENSOR"/>
</dbReference>
<keyword evidence="7 14" id="KW-0418">Kinase</keyword>
<feature type="domain" description="HAMP" evidence="13">
    <location>
        <begin position="197"/>
        <end position="249"/>
    </location>
</feature>
<dbReference type="RefSeq" id="WP_114248365.1">
    <property type="nucleotide sequence ID" value="NZ_CP027306.1"/>
</dbReference>
<dbReference type="CDD" id="cd00082">
    <property type="entry name" value="HisKA"/>
    <property type="match status" value="1"/>
</dbReference>
<evidence type="ECO:0000256" key="2">
    <source>
        <dbReference type="ARBA" id="ARBA00004236"/>
    </source>
</evidence>
<dbReference type="GO" id="GO:0000155">
    <property type="term" value="F:phosphorelay sensor kinase activity"/>
    <property type="evidence" value="ECO:0007669"/>
    <property type="project" value="InterPro"/>
</dbReference>
<dbReference type="PANTHER" id="PTHR45436">
    <property type="entry name" value="SENSOR HISTIDINE KINASE YKOH"/>
    <property type="match status" value="1"/>
</dbReference>
<evidence type="ECO:0000256" key="5">
    <source>
        <dbReference type="ARBA" id="ARBA00022679"/>
    </source>
</evidence>
<dbReference type="SUPFAM" id="SSF47384">
    <property type="entry name" value="Homodimeric domain of signal transducing histidine kinase"/>
    <property type="match status" value="1"/>
</dbReference>
<keyword evidence="4" id="KW-0597">Phosphoprotein</keyword>
<proteinExistence type="predicted"/>
<dbReference type="Gene3D" id="6.10.340.10">
    <property type="match status" value="1"/>
</dbReference>
<dbReference type="SMART" id="SM00387">
    <property type="entry name" value="HATPase_c"/>
    <property type="match status" value="1"/>
</dbReference>
<evidence type="ECO:0000256" key="4">
    <source>
        <dbReference type="ARBA" id="ARBA00022553"/>
    </source>
</evidence>
<name>A0A2Z5JRE4_STRAR</name>
<dbReference type="Pfam" id="PF02518">
    <property type="entry name" value="HATPase_c"/>
    <property type="match status" value="1"/>
</dbReference>
<sequence length="483" mass="51566">MKRPSPVKRLTLGLRGRLIAGYLLVAAISVVATAGFTYYQAHISILRTGQDTLLNNLRDTTTTFADDLPYPPTRAQLTSFAGKLASGSGFRIITVTYGTQSVTSAQGGPAIPETLRRDVTANRELTFQRVTQDGTPWLTAGTPITFADSRQPSGIEVYGATPLRSLSDAKAAVWVASQYGAIPALVLAVPPALLAARGVLRPVRRLQHGARRMADGDLTSRIKATGNDELADLTRVFNESTAALETTVGELRRMEASARRFAADVSHELRTPVATMVAVSDVLDDSADTLQPDISRAARLVTTEADRLARLVDDLMEISRFDAGANTLIAYDIDVAEAVRACLRARGWQDNVSTDLPEPPVTARLDPRRLDVVIANLIGNALRHGAPPVTVRVTASEGDEDCVRINVTDHGGGLSPETAAHLFDRFYKADQARSRSEGSGLGLAIAWENTRLHGGTLTAANGPHGGAVFTAEFPRTPTAGDGT</sequence>
<evidence type="ECO:0000256" key="8">
    <source>
        <dbReference type="ARBA" id="ARBA00022989"/>
    </source>
</evidence>
<dbReference type="InterPro" id="IPR003660">
    <property type="entry name" value="HAMP_dom"/>
</dbReference>
<feature type="transmembrane region" description="Helical" evidence="11">
    <location>
        <begin position="20"/>
        <end position="39"/>
    </location>
</feature>
<evidence type="ECO:0000256" key="7">
    <source>
        <dbReference type="ARBA" id="ARBA00022777"/>
    </source>
</evidence>
<evidence type="ECO:0000259" key="13">
    <source>
        <dbReference type="PROSITE" id="PS50885"/>
    </source>
</evidence>
<dbReference type="SUPFAM" id="SSF158472">
    <property type="entry name" value="HAMP domain-like"/>
    <property type="match status" value="1"/>
</dbReference>
<dbReference type="SMART" id="SM00388">
    <property type="entry name" value="HisKA"/>
    <property type="match status" value="1"/>
</dbReference>
<comment type="catalytic activity">
    <reaction evidence="1">
        <text>ATP + protein L-histidine = ADP + protein N-phospho-L-histidine.</text>
        <dbReference type="EC" id="2.7.13.3"/>
    </reaction>
</comment>
<dbReference type="InterPro" id="IPR050428">
    <property type="entry name" value="TCS_sensor_his_kinase"/>
</dbReference>
<dbReference type="InterPro" id="IPR005467">
    <property type="entry name" value="His_kinase_dom"/>
</dbReference>
<evidence type="ECO:0000313" key="14">
    <source>
        <dbReference type="EMBL" id="AXE81965.1"/>
    </source>
</evidence>
<dbReference type="AlphaFoldDB" id="A0A2Z5JRE4"/>